<proteinExistence type="predicted"/>
<name>A0A9W7L368_9STRA</name>
<feature type="region of interest" description="Disordered" evidence="2">
    <location>
        <begin position="111"/>
        <end position="156"/>
    </location>
</feature>
<dbReference type="OrthoDB" id="10420645at2759"/>
<organism evidence="3 4">
    <name type="scientific">Triparma columacea</name>
    <dbReference type="NCBI Taxonomy" id="722753"/>
    <lineage>
        <taxon>Eukaryota</taxon>
        <taxon>Sar</taxon>
        <taxon>Stramenopiles</taxon>
        <taxon>Ochrophyta</taxon>
        <taxon>Bolidophyceae</taxon>
        <taxon>Parmales</taxon>
        <taxon>Triparmaceae</taxon>
        <taxon>Triparma</taxon>
    </lineage>
</organism>
<sequence length="546" mass="59043">MKSDADKEKTPTLQSKQNGQDAIPLLEKRIAELEVAATKAATKHAKELEAAFNHIAVLEAETSDGYTGSTSLHNSSNSLKLDEDKMSAHNSPAILKFNHIAALEAETGLSDGRTGSISLHNSSNSLKLDEDEMSAHNSPASARDSQRSNRGSGRRISMANVGFGGLGFSPLKEGLKLGKEGLKLGKEGLQLGKDGLQLGNLAKGLEAPLKEGLKLGKEGLKLGKEGLQLGKDGLQLGKDQLGKDGLQLGKRLGNITQFGVKSKKDDISAALKKKDAQIESLRSQNAKLKNQLLLEVHSDKAHEELKSSLVEKGAVQDLMVETVLDVKRAHVGLVVHDSPKAVIDYLLMEEDTESNFKRHILNPKEDIQKEGRIMLWQHAINGGNKVIEYLLCLKVKSDKDSGFAVEIKSIQEIDLKKNMLEKYDGLISRTNKGRTLSRRARIEGELKISKFEFDQASLTFAGTLEAQGGKQIANFITSQTSKRNSGIMGKIGFNKVLGQRSGASNASGISSFSSTVGGSIWGNSSDEEKKEGTLHPVYYAKCATSH</sequence>
<feature type="region of interest" description="Disordered" evidence="2">
    <location>
        <begin position="1"/>
        <end position="22"/>
    </location>
</feature>
<dbReference type="Proteomes" id="UP001165065">
    <property type="component" value="Unassembled WGS sequence"/>
</dbReference>
<protein>
    <submittedName>
        <fullName evidence="3">Uncharacterized protein</fullName>
    </submittedName>
</protein>
<evidence type="ECO:0000313" key="4">
    <source>
        <dbReference type="Proteomes" id="UP001165065"/>
    </source>
</evidence>
<gene>
    <name evidence="3" type="ORF">TrCOL_g11561</name>
</gene>
<evidence type="ECO:0000256" key="1">
    <source>
        <dbReference type="SAM" id="Coils"/>
    </source>
</evidence>
<feature type="coiled-coil region" evidence="1">
    <location>
        <begin position="264"/>
        <end position="291"/>
    </location>
</feature>
<evidence type="ECO:0000313" key="3">
    <source>
        <dbReference type="EMBL" id="GMI27876.1"/>
    </source>
</evidence>
<accession>A0A9W7L368</accession>
<feature type="compositionally biased region" description="Basic and acidic residues" evidence="2">
    <location>
        <begin position="1"/>
        <end position="10"/>
    </location>
</feature>
<feature type="compositionally biased region" description="Polar residues" evidence="2">
    <location>
        <begin position="11"/>
        <end position="20"/>
    </location>
</feature>
<keyword evidence="1" id="KW-0175">Coiled coil</keyword>
<comment type="caution">
    <text evidence="3">The sequence shown here is derived from an EMBL/GenBank/DDBJ whole genome shotgun (WGS) entry which is preliminary data.</text>
</comment>
<keyword evidence="4" id="KW-1185">Reference proteome</keyword>
<reference evidence="4" key="1">
    <citation type="journal article" date="2023" name="Commun. Biol.">
        <title>Genome analysis of Parmales, the sister group of diatoms, reveals the evolutionary specialization of diatoms from phago-mixotrophs to photoautotrophs.</title>
        <authorList>
            <person name="Ban H."/>
            <person name="Sato S."/>
            <person name="Yoshikawa S."/>
            <person name="Yamada K."/>
            <person name="Nakamura Y."/>
            <person name="Ichinomiya M."/>
            <person name="Sato N."/>
            <person name="Blanc-Mathieu R."/>
            <person name="Endo H."/>
            <person name="Kuwata A."/>
            <person name="Ogata H."/>
        </authorList>
    </citation>
    <scope>NUCLEOTIDE SEQUENCE [LARGE SCALE GENOMIC DNA]</scope>
</reference>
<dbReference type="AlphaFoldDB" id="A0A9W7L368"/>
<evidence type="ECO:0000256" key="2">
    <source>
        <dbReference type="SAM" id="MobiDB-lite"/>
    </source>
</evidence>
<dbReference type="EMBL" id="BRYA01000651">
    <property type="protein sequence ID" value="GMI27876.1"/>
    <property type="molecule type" value="Genomic_DNA"/>
</dbReference>
<feature type="compositionally biased region" description="Polar residues" evidence="2">
    <location>
        <begin position="113"/>
        <end position="126"/>
    </location>
</feature>